<feature type="compositionally biased region" description="Low complexity" evidence="2">
    <location>
        <begin position="258"/>
        <end position="277"/>
    </location>
</feature>
<protein>
    <recommendedName>
        <fullName evidence="3">WW domain-containing protein</fullName>
    </recommendedName>
</protein>
<dbReference type="InterPro" id="IPR053233">
    <property type="entry name" value="ABRA-related"/>
</dbReference>
<feature type="domain" description="WW" evidence="3">
    <location>
        <begin position="54"/>
        <end position="88"/>
    </location>
</feature>
<keyword evidence="1" id="KW-0175">Coiled coil</keyword>
<dbReference type="InterPro" id="IPR036020">
    <property type="entry name" value="WW_dom_sf"/>
</dbReference>
<dbReference type="InParanoid" id="A0A482XPZ3"/>
<feature type="compositionally biased region" description="Polar residues" evidence="2">
    <location>
        <begin position="619"/>
        <end position="641"/>
    </location>
</feature>
<sequence>MSCSPTSRPIICQEVFDENSQPSEEEVIQYAKRIGINPDTESYLLSIARQGLMQALPPGWKPVYDDKLKRYYYFNFENGSSRWDHPLDDYYKAIVKKKRLDGYCSTGEEDSKTSIREDLKSYEEAADSVTSDTMHTSRSKESLKLNKKPAKRFTSPSGETASSCSVPPLTGRPPLPPRRGRTVSASPGPQRGAAGRSPSPQRRPRGLHLGPGTRDTGDASYALPTTADEKRSQLPARSGGFKITGGGSMFLKSRQKAPNNNTTSSSVSPQSTATSPSYEQRRITDEPGAHNGADTASRRLDHNPDDVESLQSLIDEVACRVESRSLDAVFPLKGILRDSSPTSRPALWDVDPALMTAEEKTALKNQELEDERKRSVRFADFEKLPLDIRFEMPDSEESLTPSSDGKEDWESDDDKQIAADLADASSLNNNDLKRELFKLDNLNSRTNVLDDIGKLETNWLEVKNKREQENKDTKKDEGELLNRLAQLKQKEIAMLNDNSTDNEKTGGRLMNKNLKCLDKIENNNFTPNIKLDLWDKNSTDELDLVYKDSNVANSDNMEKTPDSGIRSASYETLSDVDAGKTGNSMLNKDTNSNDSLHLPLKNNRTSINYLLEDIKTFSDAPSQQEDTNKNNNMKRSNQTKSGLKEDENLMKDILSPKSSNNSFKRHYFIDEDMMSRVDLPEDQLYSRGRSPRSLENLGNDRKLSSSVLKRPRDFGNSTDDETPTKDDAKLLSDLENRLSNIAESRRKSDEEILKVDEFGDVQDDGGNMDEDVPKYAEYGVSRISMNNRLKNNNEIESQRVSYLGKSDNDSLVELKGKASSPRIDCEFEKYQENLKRKMQTKLNQLQKELDDKLDAARKEFLEREKAEFERLEKAMNEKLDFLRQELKEQEEKRRTAMREITESSLEDYKRQLNVEKEEKLKKLEEEQKDFLEKQEEISKTELKRVEDETNHRVQASVHILAKVVEEVKQREEKEIERIKSESDEKMETIRKEYQTKQEEFTEKMKRETEVVEQELADRLAQARVRCQHKFEEEERLAEVARREHKEAEWRRQQEEVVNTADEHRARMQVLREQCKQEEETLRKKHADKVEVLNRALEKDSIDITQLTRDFEKVRCEKRLLEDKYRTLKEKYIKLKNDIRLSLERKRQAKLNRKNRDQSTTEDTDRSTSHSRTEPQLRSISPRKKYMSTDDEGGENLTPKTIRRRPTSMGRSAPQTSGQCLTVSDDRRDSPAVSPAAAAADSVRMEPEPGCQNPKNVSDPSPLQARGEGGIDTEISSTDEFSSFASLPKEKAEASNRRSLKQNWTKEKKTDENRSNPLENLKQQLEKLDELEEQFPASAHTDTYLRYPFSGPAGTSCELEFYRHRLHLERESVKRAKQALIDQKRILDGRHAQLKRSAHTSSTVLQLQKEEVELTDMEVHLHRTKALLGEKIIRLKRLEQSLEQCAPSVTSRTSPSNTLSEASHSSGFSGSDLESTPYVKAGTLRPDRYWTDASFNVLQSLENINCEIREIWGILGKQQIPELGPPPLVQYTDLQQHRAEIQHPDPYHLRLQSAEIADRTRGLRDWLAKARHGPTNH</sequence>
<dbReference type="EMBL" id="QKKF02003370">
    <property type="protein sequence ID" value="RZF47714.1"/>
    <property type="molecule type" value="Genomic_DNA"/>
</dbReference>
<dbReference type="InterPro" id="IPR001202">
    <property type="entry name" value="WW_dom"/>
</dbReference>
<feature type="coiled-coil region" evidence="1">
    <location>
        <begin position="1030"/>
        <end position="1137"/>
    </location>
</feature>
<feature type="region of interest" description="Disordered" evidence="2">
    <location>
        <begin position="124"/>
        <end position="304"/>
    </location>
</feature>
<evidence type="ECO:0000313" key="5">
    <source>
        <dbReference type="Proteomes" id="UP000291343"/>
    </source>
</evidence>
<dbReference type="STRING" id="195883.A0A482XPZ3"/>
<comment type="caution">
    <text evidence="4">The sequence shown here is derived from an EMBL/GenBank/DDBJ whole genome shotgun (WGS) entry which is preliminary data.</text>
</comment>
<feature type="region of interest" description="Disordered" evidence="2">
    <location>
        <begin position="618"/>
        <end position="647"/>
    </location>
</feature>
<dbReference type="PROSITE" id="PS01159">
    <property type="entry name" value="WW_DOMAIN_1"/>
    <property type="match status" value="1"/>
</dbReference>
<organism evidence="4 5">
    <name type="scientific">Laodelphax striatellus</name>
    <name type="common">Small brown planthopper</name>
    <name type="synonym">Delphax striatella</name>
    <dbReference type="NCBI Taxonomy" id="195883"/>
    <lineage>
        <taxon>Eukaryota</taxon>
        <taxon>Metazoa</taxon>
        <taxon>Ecdysozoa</taxon>
        <taxon>Arthropoda</taxon>
        <taxon>Hexapoda</taxon>
        <taxon>Insecta</taxon>
        <taxon>Pterygota</taxon>
        <taxon>Neoptera</taxon>
        <taxon>Paraneoptera</taxon>
        <taxon>Hemiptera</taxon>
        <taxon>Auchenorrhyncha</taxon>
        <taxon>Fulgoroidea</taxon>
        <taxon>Delphacidae</taxon>
        <taxon>Criomorphinae</taxon>
        <taxon>Laodelphax</taxon>
    </lineage>
</organism>
<dbReference type="PROSITE" id="PS50020">
    <property type="entry name" value="WW_DOMAIN_2"/>
    <property type="match status" value="1"/>
</dbReference>
<dbReference type="SMART" id="SM00456">
    <property type="entry name" value="WW"/>
    <property type="match status" value="1"/>
</dbReference>
<feature type="region of interest" description="Disordered" evidence="2">
    <location>
        <begin position="685"/>
        <end position="727"/>
    </location>
</feature>
<dbReference type="Gene3D" id="3.30.1470.10">
    <property type="entry name" value="Photosystem I PsaD, reaction center subunit II"/>
    <property type="match status" value="1"/>
</dbReference>
<dbReference type="SUPFAM" id="SSF51045">
    <property type="entry name" value="WW domain"/>
    <property type="match status" value="1"/>
</dbReference>
<feature type="compositionally biased region" description="Polar residues" evidence="2">
    <location>
        <begin position="154"/>
        <end position="165"/>
    </location>
</feature>
<feature type="compositionally biased region" description="Polar residues" evidence="2">
    <location>
        <begin position="1208"/>
        <end position="1221"/>
    </location>
</feature>
<dbReference type="CDD" id="cd00201">
    <property type="entry name" value="WW"/>
    <property type="match status" value="1"/>
</dbReference>
<feature type="compositionally biased region" description="Basic and acidic residues" evidence="2">
    <location>
        <begin position="279"/>
        <end position="288"/>
    </location>
</feature>
<evidence type="ECO:0000256" key="1">
    <source>
        <dbReference type="SAM" id="Coils"/>
    </source>
</evidence>
<feature type="coiled-coil region" evidence="1">
    <location>
        <begin position="828"/>
        <end position="999"/>
    </location>
</feature>
<feature type="compositionally biased region" description="Polar residues" evidence="2">
    <location>
        <begin position="581"/>
        <end position="595"/>
    </location>
</feature>
<feature type="compositionally biased region" description="Low complexity" evidence="2">
    <location>
        <begin position="1458"/>
        <end position="1474"/>
    </location>
</feature>
<feature type="compositionally biased region" description="Polar residues" evidence="2">
    <location>
        <begin position="1273"/>
        <end position="1284"/>
    </location>
</feature>
<dbReference type="FunCoup" id="A0A482XPZ3">
    <property type="interactions" value="2"/>
</dbReference>
<keyword evidence="5" id="KW-1185">Reference proteome</keyword>
<feature type="region of interest" description="Disordered" evidence="2">
    <location>
        <begin position="575"/>
        <end position="599"/>
    </location>
</feature>
<evidence type="ECO:0000259" key="3">
    <source>
        <dbReference type="PROSITE" id="PS50020"/>
    </source>
</evidence>
<feature type="compositionally biased region" description="Basic and acidic residues" evidence="2">
    <location>
        <begin position="1303"/>
        <end position="1313"/>
    </location>
</feature>
<name>A0A482XPZ3_LAOST</name>
<feature type="region of interest" description="Disordered" evidence="2">
    <location>
        <begin position="1145"/>
        <end position="1318"/>
    </location>
</feature>
<reference evidence="4 5" key="1">
    <citation type="journal article" date="2017" name="Gigascience">
        <title>Genome sequence of the small brown planthopper, Laodelphax striatellus.</title>
        <authorList>
            <person name="Zhu J."/>
            <person name="Jiang F."/>
            <person name="Wang X."/>
            <person name="Yang P."/>
            <person name="Bao Y."/>
            <person name="Zhao W."/>
            <person name="Wang W."/>
            <person name="Lu H."/>
            <person name="Wang Q."/>
            <person name="Cui N."/>
            <person name="Li J."/>
            <person name="Chen X."/>
            <person name="Luo L."/>
            <person name="Yu J."/>
            <person name="Kang L."/>
            <person name="Cui F."/>
        </authorList>
    </citation>
    <scope>NUCLEOTIDE SEQUENCE [LARGE SCALE GENOMIC DNA]</scope>
    <source>
        <strain evidence="4">Lst14</strain>
    </source>
</reference>
<feature type="compositionally biased region" description="Low complexity" evidence="2">
    <location>
        <begin position="1230"/>
        <end position="1241"/>
    </location>
</feature>
<accession>A0A482XPZ3</accession>
<dbReference type="OrthoDB" id="6344460at2759"/>
<gene>
    <name evidence="4" type="ORF">LSTR_LSTR005978</name>
</gene>
<feature type="compositionally biased region" description="Basic and acidic residues" evidence="2">
    <location>
        <begin position="1153"/>
        <end position="1174"/>
    </location>
</feature>
<evidence type="ECO:0000313" key="4">
    <source>
        <dbReference type="EMBL" id="RZF47714.1"/>
    </source>
</evidence>
<dbReference type="PANTHER" id="PTHR21715:SF0">
    <property type="entry name" value="RH04127P"/>
    <property type="match status" value="1"/>
</dbReference>
<feature type="compositionally biased region" description="Polar residues" evidence="2">
    <location>
        <begin position="1444"/>
        <end position="1457"/>
    </location>
</feature>
<dbReference type="PANTHER" id="PTHR21715">
    <property type="entry name" value="RH04127P"/>
    <property type="match status" value="1"/>
</dbReference>
<dbReference type="SMR" id="A0A482XPZ3"/>
<evidence type="ECO:0000256" key="2">
    <source>
        <dbReference type="SAM" id="MobiDB-lite"/>
    </source>
</evidence>
<feature type="region of interest" description="Disordered" evidence="2">
    <location>
        <begin position="392"/>
        <end position="413"/>
    </location>
</feature>
<dbReference type="Proteomes" id="UP000291343">
    <property type="component" value="Unassembled WGS sequence"/>
</dbReference>
<proteinExistence type="predicted"/>
<feature type="region of interest" description="Disordered" evidence="2">
    <location>
        <begin position="1444"/>
        <end position="1475"/>
    </location>
</feature>
<dbReference type="Pfam" id="PF00397">
    <property type="entry name" value="WW"/>
    <property type="match status" value="1"/>
</dbReference>